<dbReference type="Proteomes" id="UP000007879">
    <property type="component" value="Unassembled WGS sequence"/>
</dbReference>
<dbReference type="PROSITE" id="PS50011">
    <property type="entry name" value="PROTEIN_KINASE_DOM"/>
    <property type="match status" value="1"/>
</dbReference>
<dbReference type="Pfam" id="PF00069">
    <property type="entry name" value="Pkinase"/>
    <property type="match status" value="1"/>
</dbReference>
<evidence type="ECO:0000256" key="6">
    <source>
        <dbReference type="ARBA" id="ARBA00022741"/>
    </source>
</evidence>
<evidence type="ECO:0000313" key="14">
    <source>
        <dbReference type="Proteomes" id="UP000007879"/>
    </source>
</evidence>
<evidence type="ECO:0000313" key="13">
    <source>
        <dbReference type="EnsemblMetazoa" id="Aqu2.1.41088_001"/>
    </source>
</evidence>
<accession>A0A1X7VNY0</accession>
<dbReference type="PROSITE" id="PS00108">
    <property type="entry name" value="PROTEIN_KINASE_ST"/>
    <property type="match status" value="1"/>
</dbReference>
<keyword evidence="14" id="KW-1185">Reference proteome</keyword>
<dbReference type="OrthoDB" id="40902at2759"/>
<dbReference type="AlphaFoldDB" id="A0A1X7VNY0"/>
<evidence type="ECO:0000256" key="9">
    <source>
        <dbReference type="ARBA" id="ARBA00047899"/>
    </source>
</evidence>
<keyword evidence="6" id="KW-0547">Nucleotide-binding</keyword>
<sequence>MSKYERDPEFKKTSILDDYEIKWNRSLGTGVSGPVRLCIHRATGKEYALKLLLDRSDRKKAEIEATLHWRCSGGDHIVRIVDIYRNEIQQPGELSPKKRILLVMELMEGKELFDYISKRHHFTEHEASKYILQIVRGVQFCHRLNIAHRDIKPENLLLLKPASNPEDVVIKLSDFGFAKVDNGDLKTPQFTPYYVAPQVLEAQKRQKESLSGYKHRTPYYYDKSCDIWSIGVIMYIMLCGYPPFYSEVPHQALSNRMKQKIMSADFDFPENDWKAVTDEAKDLIRKMLCVEPSERLSIEEVLHHPWLAQNASPNRDLNSPYLISDKDALVEVQGAHAKLLQNFRRDDTGFYLKPLGQAKNPVLASRMKKQEEKKESGGAGNESEPSSSKAVQSLKSLMDVCNMPPPPPSLSSESSLSSSFLSESVKNALVLNEHNASLLKALEQESWNGNEFIHQVNCKRLASSLQELIEQLEP</sequence>
<protein>
    <recommendedName>
        <fullName evidence="2">non-specific serine/threonine protein kinase</fullName>
        <ecNumber evidence="2">2.7.11.1</ecNumber>
    </recommendedName>
</protein>
<proteinExistence type="inferred from homology"/>
<dbReference type="InterPro" id="IPR008271">
    <property type="entry name" value="Ser/Thr_kinase_AS"/>
</dbReference>
<evidence type="ECO:0000256" key="11">
    <source>
        <dbReference type="SAM" id="MobiDB-lite"/>
    </source>
</evidence>
<dbReference type="KEGG" id="aqu:100637494"/>
<dbReference type="EnsemblMetazoa" id="XM_003383629.3">
    <property type="protein sequence ID" value="XP_003383677.1"/>
    <property type="gene ID" value="LOC100637494"/>
</dbReference>
<evidence type="ECO:0000259" key="12">
    <source>
        <dbReference type="PROSITE" id="PS50011"/>
    </source>
</evidence>
<dbReference type="Gene3D" id="3.30.200.20">
    <property type="entry name" value="Phosphorylase Kinase, domain 1"/>
    <property type="match status" value="1"/>
</dbReference>
<dbReference type="FunFam" id="3.30.200.20:FF:000156">
    <property type="entry name" value="MAP kinase-activated protein kinase 3"/>
    <property type="match status" value="1"/>
</dbReference>
<dbReference type="EnsemblMetazoa" id="Aqu2.1.41088_001">
    <property type="protein sequence ID" value="Aqu2.1.41088_001"/>
    <property type="gene ID" value="Aqu2.1.41088"/>
</dbReference>
<dbReference type="InterPro" id="IPR000719">
    <property type="entry name" value="Prot_kinase_dom"/>
</dbReference>
<dbReference type="InterPro" id="IPR011009">
    <property type="entry name" value="Kinase-like_dom_sf"/>
</dbReference>
<name>A0A1X7VNY0_AMPQE</name>
<keyword evidence="4" id="KW-0597">Phosphoprotein</keyword>
<dbReference type="eggNOG" id="KOG0604">
    <property type="taxonomic scope" value="Eukaryota"/>
</dbReference>
<dbReference type="InParanoid" id="A0A1X7VNY0"/>
<feature type="domain" description="Protein kinase" evidence="12">
    <location>
        <begin position="21"/>
        <end position="307"/>
    </location>
</feature>
<organism evidence="13">
    <name type="scientific">Amphimedon queenslandica</name>
    <name type="common">Sponge</name>
    <dbReference type="NCBI Taxonomy" id="400682"/>
    <lineage>
        <taxon>Eukaryota</taxon>
        <taxon>Metazoa</taxon>
        <taxon>Porifera</taxon>
        <taxon>Demospongiae</taxon>
        <taxon>Heteroscleromorpha</taxon>
        <taxon>Haplosclerida</taxon>
        <taxon>Niphatidae</taxon>
        <taxon>Amphimedon</taxon>
    </lineage>
</organism>
<evidence type="ECO:0000256" key="10">
    <source>
        <dbReference type="ARBA" id="ARBA00048679"/>
    </source>
</evidence>
<comment type="catalytic activity">
    <reaction evidence="10">
        <text>L-seryl-[protein] + ATP = O-phospho-L-seryl-[protein] + ADP + H(+)</text>
        <dbReference type="Rhea" id="RHEA:17989"/>
        <dbReference type="Rhea" id="RHEA-COMP:9863"/>
        <dbReference type="Rhea" id="RHEA-COMP:11604"/>
        <dbReference type="ChEBI" id="CHEBI:15378"/>
        <dbReference type="ChEBI" id="CHEBI:29999"/>
        <dbReference type="ChEBI" id="CHEBI:30616"/>
        <dbReference type="ChEBI" id="CHEBI:83421"/>
        <dbReference type="ChEBI" id="CHEBI:456216"/>
        <dbReference type="EC" id="2.7.11.1"/>
    </reaction>
</comment>
<reference evidence="14" key="1">
    <citation type="journal article" date="2010" name="Nature">
        <title>The Amphimedon queenslandica genome and the evolution of animal complexity.</title>
        <authorList>
            <person name="Srivastava M."/>
            <person name="Simakov O."/>
            <person name="Chapman J."/>
            <person name="Fahey B."/>
            <person name="Gauthier M.E."/>
            <person name="Mitros T."/>
            <person name="Richards G.S."/>
            <person name="Conaco C."/>
            <person name="Dacre M."/>
            <person name="Hellsten U."/>
            <person name="Larroux C."/>
            <person name="Putnam N.H."/>
            <person name="Stanke M."/>
            <person name="Adamska M."/>
            <person name="Darling A."/>
            <person name="Degnan S.M."/>
            <person name="Oakley T.H."/>
            <person name="Plachetzki D.C."/>
            <person name="Zhai Y."/>
            <person name="Adamski M."/>
            <person name="Calcino A."/>
            <person name="Cummins S.F."/>
            <person name="Goodstein D.M."/>
            <person name="Harris C."/>
            <person name="Jackson D.J."/>
            <person name="Leys S.P."/>
            <person name="Shu S."/>
            <person name="Woodcroft B.J."/>
            <person name="Vervoort M."/>
            <person name="Kosik K.S."/>
            <person name="Manning G."/>
            <person name="Degnan B.M."/>
            <person name="Rokhsar D.S."/>
        </authorList>
    </citation>
    <scope>NUCLEOTIDE SEQUENCE [LARGE SCALE GENOMIC DNA]</scope>
</reference>
<dbReference type="InterPro" id="IPR050205">
    <property type="entry name" value="CDPK_Ser/Thr_kinases"/>
</dbReference>
<evidence type="ECO:0000256" key="5">
    <source>
        <dbReference type="ARBA" id="ARBA00022679"/>
    </source>
</evidence>
<evidence type="ECO:0000256" key="1">
    <source>
        <dbReference type="ARBA" id="ARBA00006692"/>
    </source>
</evidence>
<dbReference type="GO" id="GO:0004674">
    <property type="term" value="F:protein serine/threonine kinase activity"/>
    <property type="evidence" value="ECO:0007669"/>
    <property type="project" value="UniProtKB-KW"/>
</dbReference>
<keyword evidence="5" id="KW-0808">Transferase</keyword>
<evidence type="ECO:0000256" key="4">
    <source>
        <dbReference type="ARBA" id="ARBA00022553"/>
    </source>
</evidence>
<evidence type="ECO:0000256" key="8">
    <source>
        <dbReference type="ARBA" id="ARBA00022840"/>
    </source>
</evidence>
<dbReference type="SMART" id="SM00220">
    <property type="entry name" value="S_TKc"/>
    <property type="match status" value="1"/>
</dbReference>
<dbReference type="EC" id="2.7.11.1" evidence="2"/>
<keyword evidence="3" id="KW-0723">Serine/threonine-protein kinase</keyword>
<feature type="region of interest" description="Disordered" evidence="11">
    <location>
        <begin position="361"/>
        <end position="391"/>
    </location>
</feature>
<evidence type="ECO:0000256" key="7">
    <source>
        <dbReference type="ARBA" id="ARBA00022777"/>
    </source>
</evidence>
<evidence type="ECO:0000256" key="2">
    <source>
        <dbReference type="ARBA" id="ARBA00012513"/>
    </source>
</evidence>
<dbReference type="SUPFAM" id="SSF56112">
    <property type="entry name" value="Protein kinase-like (PK-like)"/>
    <property type="match status" value="1"/>
</dbReference>
<gene>
    <name evidence="13" type="primary">100637494</name>
</gene>
<comment type="catalytic activity">
    <reaction evidence="9">
        <text>L-threonyl-[protein] + ATP = O-phospho-L-threonyl-[protein] + ADP + H(+)</text>
        <dbReference type="Rhea" id="RHEA:46608"/>
        <dbReference type="Rhea" id="RHEA-COMP:11060"/>
        <dbReference type="Rhea" id="RHEA-COMP:11605"/>
        <dbReference type="ChEBI" id="CHEBI:15378"/>
        <dbReference type="ChEBI" id="CHEBI:30013"/>
        <dbReference type="ChEBI" id="CHEBI:30616"/>
        <dbReference type="ChEBI" id="CHEBI:61977"/>
        <dbReference type="ChEBI" id="CHEBI:456216"/>
        <dbReference type="EC" id="2.7.11.1"/>
    </reaction>
</comment>
<keyword evidence="7" id="KW-0418">Kinase</keyword>
<comment type="similarity">
    <text evidence="1">Belongs to the protein kinase superfamily. CAMK Ser/Thr protein kinase family.</text>
</comment>
<dbReference type="STRING" id="400682.A0A1X7VNY0"/>
<dbReference type="Gene3D" id="1.10.510.10">
    <property type="entry name" value="Transferase(Phosphotransferase) domain 1"/>
    <property type="match status" value="1"/>
</dbReference>
<dbReference type="GO" id="GO:0005524">
    <property type="term" value="F:ATP binding"/>
    <property type="evidence" value="ECO:0007669"/>
    <property type="project" value="UniProtKB-KW"/>
</dbReference>
<dbReference type="PANTHER" id="PTHR24349">
    <property type="entry name" value="SERINE/THREONINE-PROTEIN KINASE"/>
    <property type="match status" value="1"/>
</dbReference>
<keyword evidence="8" id="KW-0067">ATP-binding</keyword>
<evidence type="ECO:0000256" key="3">
    <source>
        <dbReference type="ARBA" id="ARBA00022527"/>
    </source>
</evidence>
<reference evidence="13" key="2">
    <citation type="submission" date="2017-05" db="UniProtKB">
        <authorList>
            <consortium name="EnsemblMetazoa"/>
        </authorList>
    </citation>
    <scope>IDENTIFICATION</scope>
</reference>